<evidence type="ECO:0000313" key="3">
    <source>
        <dbReference type="EMBL" id="BAS80615.1"/>
    </source>
</evidence>
<feature type="non-terminal residue" evidence="3">
    <location>
        <position position="1"/>
    </location>
</feature>
<proteinExistence type="predicted"/>
<dbReference type="AlphaFoldDB" id="A0A0P0VP24"/>
<evidence type="ECO:0000313" key="4">
    <source>
        <dbReference type="Proteomes" id="UP000059680"/>
    </source>
</evidence>
<organism evidence="3 4">
    <name type="scientific">Oryza sativa subsp. japonica</name>
    <name type="common">Rice</name>
    <dbReference type="NCBI Taxonomy" id="39947"/>
    <lineage>
        <taxon>Eukaryota</taxon>
        <taxon>Viridiplantae</taxon>
        <taxon>Streptophyta</taxon>
        <taxon>Embryophyta</taxon>
        <taxon>Tracheophyta</taxon>
        <taxon>Spermatophyta</taxon>
        <taxon>Magnoliopsida</taxon>
        <taxon>Liliopsida</taxon>
        <taxon>Poales</taxon>
        <taxon>Poaceae</taxon>
        <taxon>BOP clade</taxon>
        <taxon>Oryzoideae</taxon>
        <taxon>Oryzeae</taxon>
        <taxon>Oryzinae</taxon>
        <taxon>Oryza</taxon>
        <taxon>Oryza sativa</taxon>
    </lineage>
</organism>
<accession>A0A0P0VP24</accession>
<keyword evidence="4" id="KW-1185">Reference proteome</keyword>
<sequence length="295" mass="33110">RSLNVHGDLVRLLLVAVELDALVPHGARDVHGEVDQRERGEEEVEPVEVAGVEVPGDPPGPPVAGGEAGDHAHQHDAHVVPQRDGRHAQRAPEALHAVGGLPVEELQLPHVHEHLRRPDQRVLRHLPQHAQGARLVRRAHPLQPLHLHHAGDHHGRHADHEPHAHPLQLGQPLRVAGQARHDRHEHAPVDGDERQHAEDVEHRHARRGHVERPDVGVHGGSLLHEQRRHLGEHHRVYDRAQPDGQHLQDALHFLHLGHRAQPPRILHVLRRAVVLLVKRQIDQSALAHRSNKIFT</sequence>
<evidence type="ECO:0000256" key="2">
    <source>
        <dbReference type="SAM" id="SignalP"/>
    </source>
</evidence>
<gene>
    <name evidence="3" type="ordered locus">Os02g0716950</name>
    <name evidence="3" type="ORF">OSNPB_020716950</name>
</gene>
<reference evidence="4" key="1">
    <citation type="journal article" date="2005" name="Nature">
        <title>The map-based sequence of the rice genome.</title>
        <authorList>
            <consortium name="International rice genome sequencing project (IRGSP)"/>
            <person name="Matsumoto T."/>
            <person name="Wu J."/>
            <person name="Kanamori H."/>
            <person name="Katayose Y."/>
            <person name="Fujisawa M."/>
            <person name="Namiki N."/>
            <person name="Mizuno H."/>
            <person name="Yamamoto K."/>
            <person name="Antonio B.A."/>
            <person name="Baba T."/>
            <person name="Sakata K."/>
            <person name="Nagamura Y."/>
            <person name="Aoki H."/>
            <person name="Arikawa K."/>
            <person name="Arita K."/>
            <person name="Bito T."/>
            <person name="Chiden Y."/>
            <person name="Fujitsuka N."/>
            <person name="Fukunaka R."/>
            <person name="Hamada M."/>
            <person name="Harada C."/>
            <person name="Hayashi A."/>
            <person name="Hijishita S."/>
            <person name="Honda M."/>
            <person name="Hosokawa S."/>
            <person name="Ichikawa Y."/>
            <person name="Idonuma A."/>
            <person name="Iijima M."/>
            <person name="Ikeda M."/>
            <person name="Ikeno M."/>
            <person name="Ito K."/>
            <person name="Ito S."/>
            <person name="Ito T."/>
            <person name="Ito Y."/>
            <person name="Ito Y."/>
            <person name="Iwabuchi A."/>
            <person name="Kamiya K."/>
            <person name="Karasawa W."/>
            <person name="Kurita K."/>
            <person name="Katagiri S."/>
            <person name="Kikuta A."/>
            <person name="Kobayashi H."/>
            <person name="Kobayashi N."/>
            <person name="Machita K."/>
            <person name="Maehara T."/>
            <person name="Masukawa M."/>
            <person name="Mizubayashi T."/>
            <person name="Mukai Y."/>
            <person name="Nagasaki H."/>
            <person name="Nagata Y."/>
            <person name="Naito S."/>
            <person name="Nakashima M."/>
            <person name="Nakama Y."/>
            <person name="Nakamichi Y."/>
            <person name="Nakamura M."/>
            <person name="Meguro A."/>
            <person name="Negishi M."/>
            <person name="Ohta I."/>
            <person name="Ohta T."/>
            <person name="Okamoto M."/>
            <person name="Ono N."/>
            <person name="Saji S."/>
            <person name="Sakaguchi M."/>
            <person name="Sakai K."/>
            <person name="Shibata M."/>
            <person name="Shimokawa T."/>
            <person name="Song J."/>
            <person name="Takazaki Y."/>
            <person name="Terasawa K."/>
            <person name="Tsugane M."/>
            <person name="Tsuji K."/>
            <person name="Ueda S."/>
            <person name="Waki K."/>
            <person name="Yamagata H."/>
            <person name="Yamamoto M."/>
            <person name="Yamamoto S."/>
            <person name="Yamane H."/>
            <person name="Yoshiki S."/>
            <person name="Yoshihara R."/>
            <person name="Yukawa K."/>
            <person name="Zhong H."/>
            <person name="Yano M."/>
            <person name="Yuan Q."/>
            <person name="Ouyang S."/>
            <person name="Liu J."/>
            <person name="Jones K.M."/>
            <person name="Gansberger K."/>
            <person name="Moffat K."/>
            <person name="Hill J."/>
            <person name="Bera J."/>
            <person name="Fadrosh D."/>
            <person name="Jin S."/>
            <person name="Johri S."/>
            <person name="Kim M."/>
            <person name="Overton L."/>
            <person name="Reardon M."/>
            <person name="Tsitrin T."/>
            <person name="Vuong H."/>
            <person name="Weaver B."/>
            <person name="Ciecko A."/>
            <person name="Tallon L."/>
            <person name="Jackson J."/>
            <person name="Pai G."/>
            <person name="Aken S.V."/>
            <person name="Utterback T."/>
            <person name="Reidmuller S."/>
            <person name="Feldblyum T."/>
            <person name="Hsiao J."/>
            <person name="Zismann V."/>
            <person name="Iobst S."/>
            <person name="de Vazeille A.R."/>
            <person name="Buell C.R."/>
            <person name="Ying K."/>
            <person name="Li Y."/>
            <person name="Lu T."/>
            <person name="Huang Y."/>
            <person name="Zhao Q."/>
            <person name="Feng Q."/>
            <person name="Zhang L."/>
            <person name="Zhu J."/>
            <person name="Weng Q."/>
            <person name="Mu J."/>
            <person name="Lu Y."/>
            <person name="Fan D."/>
            <person name="Liu Y."/>
            <person name="Guan J."/>
            <person name="Zhang Y."/>
            <person name="Yu S."/>
            <person name="Liu X."/>
            <person name="Zhang Y."/>
            <person name="Hong G."/>
            <person name="Han B."/>
            <person name="Choisne N."/>
            <person name="Demange N."/>
            <person name="Orjeda G."/>
            <person name="Samain S."/>
            <person name="Cattolico L."/>
            <person name="Pelletier E."/>
            <person name="Couloux A."/>
            <person name="Segurens B."/>
            <person name="Wincker P."/>
            <person name="D'Hont A."/>
            <person name="Scarpelli C."/>
            <person name="Weissenbach J."/>
            <person name="Salanoubat M."/>
            <person name="Quetier F."/>
            <person name="Yu Y."/>
            <person name="Kim H.R."/>
            <person name="Rambo T."/>
            <person name="Currie J."/>
            <person name="Collura K."/>
            <person name="Luo M."/>
            <person name="Yang T."/>
            <person name="Ammiraju J.S.S."/>
            <person name="Engler F."/>
            <person name="Soderlund C."/>
            <person name="Wing R.A."/>
            <person name="Palmer L.E."/>
            <person name="de la Bastide M."/>
            <person name="Spiegel L."/>
            <person name="Nascimento L."/>
            <person name="Zutavern T."/>
            <person name="O'Shaughnessy A."/>
            <person name="Dike S."/>
            <person name="Dedhia N."/>
            <person name="Preston R."/>
            <person name="Balija V."/>
            <person name="McCombie W.R."/>
            <person name="Chow T."/>
            <person name="Chen H."/>
            <person name="Chung M."/>
            <person name="Chen C."/>
            <person name="Shaw J."/>
            <person name="Wu H."/>
            <person name="Hsiao K."/>
            <person name="Chao Y."/>
            <person name="Chu M."/>
            <person name="Cheng C."/>
            <person name="Hour A."/>
            <person name="Lee P."/>
            <person name="Lin S."/>
            <person name="Lin Y."/>
            <person name="Liou J."/>
            <person name="Liu S."/>
            <person name="Hsing Y."/>
            <person name="Raghuvanshi S."/>
            <person name="Mohanty A."/>
            <person name="Bharti A.K."/>
            <person name="Gaur A."/>
            <person name="Gupta V."/>
            <person name="Kumar D."/>
            <person name="Ravi V."/>
            <person name="Vij S."/>
            <person name="Kapur A."/>
            <person name="Khurana P."/>
            <person name="Khurana P."/>
            <person name="Khurana J.P."/>
            <person name="Tyagi A.K."/>
            <person name="Gaikwad K."/>
            <person name="Singh A."/>
            <person name="Dalal V."/>
            <person name="Srivastava S."/>
            <person name="Dixit A."/>
            <person name="Pal A.K."/>
            <person name="Ghazi I.A."/>
            <person name="Yadav M."/>
            <person name="Pandit A."/>
            <person name="Bhargava A."/>
            <person name="Sureshbabu K."/>
            <person name="Batra K."/>
            <person name="Sharma T.R."/>
            <person name="Mohapatra T."/>
            <person name="Singh N.K."/>
            <person name="Messing J."/>
            <person name="Nelson A.B."/>
            <person name="Fuks G."/>
            <person name="Kavchok S."/>
            <person name="Keizer G."/>
            <person name="Linton E."/>
            <person name="Llaca V."/>
            <person name="Song R."/>
            <person name="Tanyolac B."/>
            <person name="Young S."/>
            <person name="Ho-Il K."/>
            <person name="Hahn J.H."/>
            <person name="Sangsakoo G."/>
            <person name="Vanavichit A."/>
            <person name="de Mattos Luiz.A.T."/>
            <person name="Zimmer P.D."/>
            <person name="Malone G."/>
            <person name="Dellagostin O."/>
            <person name="de Oliveira A.C."/>
            <person name="Bevan M."/>
            <person name="Bancroft I."/>
            <person name="Minx P."/>
            <person name="Cordum H."/>
            <person name="Wilson R."/>
            <person name="Cheng Z."/>
            <person name="Jin W."/>
            <person name="Jiang J."/>
            <person name="Leong S.A."/>
            <person name="Iwama H."/>
            <person name="Gojobori T."/>
            <person name="Itoh T."/>
            <person name="Niimura Y."/>
            <person name="Fujii Y."/>
            <person name="Habara T."/>
            <person name="Sakai H."/>
            <person name="Sato Y."/>
            <person name="Wilson G."/>
            <person name="Kumar K."/>
            <person name="McCouch S."/>
            <person name="Juretic N."/>
            <person name="Hoen D."/>
            <person name="Wright S."/>
            <person name="Bruskiewich R."/>
            <person name="Bureau T."/>
            <person name="Miyao A."/>
            <person name="Hirochika H."/>
            <person name="Nishikawa T."/>
            <person name="Kadowaki K."/>
            <person name="Sugiura M."/>
            <person name="Burr B."/>
            <person name="Sasaki T."/>
        </authorList>
    </citation>
    <scope>NUCLEOTIDE SEQUENCE [LARGE SCALE GENOMIC DNA]</scope>
    <source>
        <strain evidence="4">cv. Nipponbare</strain>
    </source>
</reference>
<dbReference type="FunCoup" id="A0A0P0VP24">
    <property type="interactions" value="6"/>
</dbReference>
<keyword evidence="2" id="KW-0732">Signal</keyword>
<reference evidence="3 4" key="2">
    <citation type="journal article" date="2013" name="Plant Cell Physiol.">
        <title>Rice Annotation Project Database (RAP-DB): an integrative and interactive database for rice genomics.</title>
        <authorList>
            <person name="Sakai H."/>
            <person name="Lee S.S."/>
            <person name="Tanaka T."/>
            <person name="Numa H."/>
            <person name="Kim J."/>
            <person name="Kawahara Y."/>
            <person name="Wakimoto H."/>
            <person name="Yang C.C."/>
            <person name="Iwamoto M."/>
            <person name="Abe T."/>
            <person name="Yamada Y."/>
            <person name="Muto A."/>
            <person name="Inokuchi H."/>
            <person name="Ikemura T."/>
            <person name="Matsumoto T."/>
            <person name="Sasaki T."/>
            <person name="Itoh T."/>
        </authorList>
    </citation>
    <scope>NUCLEOTIDE SEQUENCE [LARGE SCALE GENOMIC DNA]</scope>
    <source>
        <strain evidence="4">cv. Nipponbare</strain>
    </source>
</reference>
<feature type="compositionally biased region" description="Basic and acidic residues" evidence="1">
    <location>
        <begin position="68"/>
        <end position="87"/>
    </location>
</feature>
<dbReference type="Proteomes" id="UP000059680">
    <property type="component" value="Chromosome 2"/>
</dbReference>
<dbReference type="Gramene" id="Os02t0716950-00">
    <property type="protein sequence ID" value="Os02t0716950-00"/>
    <property type="gene ID" value="Os02g0716950"/>
</dbReference>
<name>A0A0P0VP24_ORYSJ</name>
<dbReference type="InParanoid" id="A0A0P0VP24"/>
<reference evidence="3 4" key="3">
    <citation type="journal article" date="2013" name="Rice">
        <title>Improvement of the Oryza sativa Nipponbare reference genome using next generation sequence and optical map data.</title>
        <authorList>
            <person name="Kawahara Y."/>
            <person name="de la Bastide M."/>
            <person name="Hamilton J.P."/>
            <person name="Kanamori H."/>
            <person name="McCombie W.R."/>
            <person name="Ouyang S."/>
            <person name="Schwartz D.C."/>
            <person name="Tanaka T."/>
            <person name="Wu J."/>
            <person name="Zhou S."/>
            <person name="Childs K.L."/>
            <person name="Davidson R.M."/>
            <person name="Lin H."/>
            <person name="Quesada-Ocampo L."/>
            <person name="Vaillancourt B."/>
            <person name="Sakai H."/>
            <person name="Lee S.S."/>
            <person name="Kim J."/>
            <person name="Numa H."/>
            <person name="Itoh T."/>
            <person name="Buell C.R."/>
            <person name="Matsumoto T."/>
        </authorList>
    </citation>
    <scope>NUCLEOTIDE SEQUENCE [LARGE SCALE GENOMIC DNA]</scope>
    <source>
        <strain evidence="4">cv. Nipponbare</strain>
    </source>
</reference>
<feature type="compositionally biased region" description="Basic and acidic residues" evidence="1">
    <location>
        <begin position="30"/>
        <end position="40"/>
    </location>
</feature>
<evidence type="ECO:0000256" key="1">
    <source>
        <dbReference type="SAM" id="MobiDB-lite"/>
    </source>
</evidence>
<dbReference type="EMBL" id="AP014958">
    <property type="protein sequence ID" value="BAS80615.1"/>
    <property type="molecule type" value="Genomic_DNA"/>
</dbReference>
<feature type="region of interest" description="Disordered" evidence="1">
    <location>
        <begin position="30"/>
        <end position="91"/>
    </location>
</feature>
<feature type="chain" id="PRO_5006056404" evidence="2">
    <location>
        <begin position="22"/>
        <end position="295"/>
    </location>
</feature>
<dbReference type="PaxDb" id="39947-A0A0P0VP24"/>
<protein>
    <submittedName>
        <fullName evidence="3">Os02g0716950 protein</fullName>
    </submittedName>
</protein>
<feature type="signal peptide" evidence="2">
    <location>
        <begin position="1"/>
        <end position="21"/>
    </location>
</feature>